<reference evidence="8" key="1">
    <citation type="submission" date="2016-01" db="EMBL/GenBank/DDBJ databases">
        <authorList>
            <person name="Mitreva M."/>
            <person name="Pepin K.H."/>
            <person name="Mihindukulasuriya K.A."/>
            <person name="Fulton R."/>
            <person name="Fronick C."/>
            <person name="O'Laughlin M."/>
            <person name="Miner T."/>
            <person name="Herter B."/>
            <person name="Rosa B.A."/>
            <person name="Cordes M."/>
            <person name="Tomlinson C."/>
            <person name="Wollam A."/>
            <person name="Palsikar V.B."/>
            <person name="Mardis E.R."/>
            <person name="Wilson R.K."/>
        </authorList>
    </citation>
    <scope>NUCLEOTIDE SEQUENCE [LARGE SCALE GENOMIC DNA]</scope>
    <source>
        <strain evidence="8">DNF00729</strain>
    </source>
</reference>
<evidence type="ECO:0000256" key="2">
    <source>
        <dbReference type="ARBA" id="ARBA00022692"/>
    </source>
</evidence>
<accession>A0A134AHE7</accession>
<dbReference type="STRING" id="755172.HMPREF1863_00845"/>
<evidence type="ECO:0000256" key="4">
    <source>
        <dbReference type="ARBA" id="ARBA00023136"/>
    </source>
</evidence>
<dbReference type="PROSITE" id="PS01006">
    <property type="entry name" value="FORMATE_NITRITE_TP_2"/>
    <property type="match status" value="1"/>
</dbReference>
<keyword evidence="2 6" id="KW-0812">Transmembrane</keyword>
<evidence type="ECO:0000256" key="5">
    <source>
        <dbReference type="ARBA" id="ARBA00049660"/>
    </source>
</evidence>
<feature type="transmembrane region" description="Helical" evidence="6">
    <location>
        <begin position="26"/>
        <end position="48"/>
    </location>
</feature>
<comment type="caution">
    <text evidence="7">The sequence shown here is derived from an EMBL/GenBank/DDBJ whole genome shotgun (WGS) entry which is preliminary data.</text>
</comment>
<sequence>MFQEDANRWAEAAKNKVNLLHSHPGGYFIASMLAGLFVGFAICLVFTIQALMPAPSTKIIMGFCFTIALTLVVVAGAELFTGNNMVMTLGLARKTVTLPDALTLWTVCWIGNLLGSILCAALFVGAGFATGSAADVFTQGALAKTEIAFFPLVLRGILCNMLVCLAVWGSGRIADGAGKILFITLCIATFVITGFEHSIANMTLFSIGLMAKSAVPLAFSGVVHNLIAVTLGNMIGGICFVGIPYALIARE</sequence>
<dbReference type="InterPro" id="IPR023271">
    <property type="entry name" value="Aquaporin-like"/>
</dbReference>
<comment type="subcellular location">
    <subcellularLocation>
        <location evidence="1">Membrane</location>
        <topology evidence="1">Multi-pass membrane protein</topology>
    </subcellularLocation>
</comment>
<dbReference type="GO" id="GO:0015499">
    <property type="term" value="F:formate transmembrane transporter activity"/>
    <property type="evidence" value="ECO:0007669"/>
    <property type="project" value="TreeGrafter"/>
</dbReference>
<feature type="transmembrane region" description="Helical" evidence="6">
    <location>
        <begin position="227"/>
        <end position="248"/>
    </location>
</feature>
<feature type="transmembrane region" description="Helical" evidence="6">
    <location>
        <begin position="102"/>
        <end position="128"/>
    </location>
</feature>
<protein>
    <submittedName>
        <fullName evidence="7">Putative nitrite transporter NirC</fullName>
    </submittedName>
</protein>
<dbReference type="InterPro" id="IPR024002">
    <property type="entry name" value="For/NO2_transpt_CS"/>
</dbReference>
<feature type="transmembrane region" description="Helical" evidence="6">
    <location>
        <begin position="180"/>
        <end position="207"/>
    </location>
</feature>
<evidence type="ECO:0000256" key="6">
    <source>
        <dbReference type="SAM" id="Phobius"/>
    </source>
</evidence>
<keyword evidence="8" id="KW-1185">Reference proteome</keyword>
<feature type="transmembrane region" description="Helical" evidence="6">
    <location>
        <begin position="148"/>
        <end position="168"/>
    </location>
</feature>
<dbReference type="Proteomes" id="UP000070442">
    <property type="component" value="Unassembled WGS sequence"/>
</dbReference>
<feature type="transmembrane region" description="Helical" evidence="6">
    <location>
        <begin position="60"/>
        <end position="81"/>
    </location>
</feature>
<organism evidence="7 8">
    <name type="scientific">Aedoeadaptatus coxii</name>
    <dbReference type="NCBI Taxonomy" id="755172"/>
    <lineage>
        <taxon>Bacteria</taxon>
        <taxon>Bacillati</taxon>
        <taxon>Bacillota</taxon>
        <taxon>Tissierellia</taxon>
        <taxon>Tissierellales</taxon>
        <taxon>Peptoniphilaceae</taxon>
        <taxon>Aedoeadaptatus</taxon>
    </lineage>
</organism>
<keyword evidence="3 6" id="KW-1133">Transmembrane helix</keyword>
<dbReference type="Pfam" id="PF01226">
    <property type="entry name" value="Form_Nir_trans"/>
    <property type="match status" value="1"/>
</dbReference>
<evidence type="ECO:0000256" key="3">
    <source>
        <dbReference type="ARBA" id="ARBA00022989"/>
    </source>
</evidence>
<dbReference type="PATRIC" id="fig|755172.3.peg.814"/>
<dbReference type="PANTHER" id="PTHR30520">
    <property type="entry name" value="FORMATE TRANSPORTER-RELATED"/>
    <property type="match status" value="1"/>
</dbReference>
<gene>
    <name evidence="7" type="ORF">HMPREF1863_00845</name>
</gene>
<dbReference type="OrthoDB" id="9786493at2"/>
<keyword evidence="4 6" id="KW-0472">Membrane</keyword>
<dbReference type="AlphaFoldDB" id="A0A134AHE7"/>
<name>A0A134AHE7_9FIRM</name>
<dbReference type="Gene3D" id="1.20.1080.10">
    <property type="entry name" value="Glycerol uptake facilitator protein"/>
    <property type="match status" value="1"/>
</dbReference>
<evidence type="ECO:0000313" key="8">
    <source>
        <dbReference type="Proteomes" id="UP000070442"/>
    </source>
</evidence>
<dbReference type="PROSITE" id="PS01005">
    <property type="entry name" value="FORMATE_NITRITE_TP_1"/>
    <property type="match status" value="1"/>
</dbReference>
<dbReference type="InterPro" id="IPR000292">
    <property type="entry name" value="For/NO2_transpt"/>
</dbReference>
<evidence type="ECO:0000313" key="7">
    <source>
        <dbReference type="EMBL" id="KXB67119.1"/>
    </source>
</evidence>
<proteinExistence type="inferred from homology"/>
<comment type="similarity">
    <text evidence="5">Belongs to the FNT transporter (TC 1.A.16) family.</text>
</comment>
<dbReference type="GO" id="GO:0005886">
    <property type="term" value="C:plasma membrane"/>
    <property type="evidence" value="ECO:0007669"/>
    <property type="project" value="TreeGrafter"/>
</dbReference>
<dbReference type="PANTHER" id="PTHR30520:SF8">
    <property type="entry name" value="NITRITE TRANSPORTER NIRC"/>
    <property type="match status" value="1"/>
</dbReference>
<dbReference type="RefSeq" id="WP_068367565.1">
    <property type="nucleotide sequence ID" value="NZ_CAMYBE010000030.1"/>
</dbReference>
<dbReference type="EMBL" id="LSDG01000023">
    <property type="protein sequence ID" value="KXB67119.1"/>
    <property type="molecule type" value="Genomic_DNA"/>
</dbReference>
<evidence type="ECO:0000256" key="1">
    <source>
        <dbReference type="ARBA" id="ARBA00004141"/>
    </source>
</evidence>